<dbReference type="InterPro" id="IPR035451">
    <property type="entry name" value="Ada-like_dom_sf"/>
</dbReference>
<protein>
    <recommendedName>
        <fullName evidence="2">Ada DNA repair metal-binding domain-containing protein</fullName>
    </recommendedName>
</protein>
<dbReference type="Proteomes" id="UP000215383">
    <property type="component" value="Chromosome 1"/>
</dbReference>
<gene>
    <name evidence="3" type="ORF">SAMEA4364220_00745</name>
</gene>
<organism evidence="3 4">
    <name type="scientific">Megamonas hypermegale</name>
    <dbReference type="NCBI Taxonomy" id="158847"/>
    <lineage>
        <taxon>Bacteria</taxon>
        <taxon>Bacillati</taxon>
        <taxon>Bacillota</taxon>
        <taxon>Negativicutes</taxon>
        <taxon>Selenomonadales</taxon>
        <taxon>Selenomonadaceae</taxon>
        <taxon>Megamonas</taxon>
    </lineage>
</organism>
<sequence length="78" mass="8913">MFKSTKKQIAIILLALITLLVTMSTVLANTYIGSAKSDKFHYPSCRYVRQIYDENKIYFGSREEALNSGYIPCKVCRP</sequence>
<dbReference type="RefSeq" id="WP_027889615.1">
    <property type="nucleotide sequence ID" value="NZ_CALXYH010000011.1"/>
</dbReference>
<feature type="domain" description="Ada DNA repair metal-binding" evidence="2">
    <location>
        <begin position="31"/>
        <end position="78"/>
    </location>
</feature>
<dbReference type="InterPro" id="IPR004026">
    <property type="entry name" value="Ada_DNA_repair_Zn-bd"/>
</dbReference>
<keyword evidence="1" id="KW-0010">Activator</keyword>
<dbReference type="eggNOG" id="COG1525">
    <property type="taxonomic scope" value="Bacteria"/>
</dbReference>
<dbReference type="GO" id="GO:0008270">
    <property type="term" value="F:zinc ion binding"/>
    <property type="evidence" value="ECO:0007669"/>
    <property type="project" value="InterPro"/>
</dbReference>
<evidence type="ECO:0000259" key="2">
    <source>
        <dbReference type="Pfam" id="PF02805"/>
    </source>
</evidence>
<evidence type="ECO:0000313" key="3">
    <source>
        <dbReference type="EMBL" id="SNU97381.1"/>
    </source>
</evidence>
<dbReference type="GeneID" id="78506770"/>
<dbReference type="GO" id="GO:0006355">
    <property type="term" value="P:regulation of DNA-templated transcription"/>
    <property type="evidence" value="ECO:0007669"/>
    <property type="project" value="InterPro"/>
</dbReference>
<name>A0A239THT2_9FIRM</name>
<accession>A0A239THT2</accession>
<reference evidence="3 4" key="1">
    <citation type="submission" date="2017-06" db="EMBL/GenBank/DDBJ databases">
        <authorList>
            <consortium name="Pathogen Informatics"/>
        </authorList>
    </citation>
    <scope>NUCLEOTIDE SEQUENCE [LARGE SCALE GENOMIC DNA]</scope>
    <source>
        <strain evidence="3 4">NCTC10570</strain>
    </source>
</reference>
<dbReference type="GO" id="GO:0006281">
    <property type="term" value="P:DNA repair"/>
    <property type="evidence" value="ECO:0007669"/>
    <property type="project" value="InterPro"/>
</dbReference>
<dbReference type="Pfam" id="PF02805">
    <property type="entry name" value="Ada_Zn_binding"/>
    <property type="match status" value="1"/>
</dbReference>
<dbReference type="EMBL" id="LT906446">
    <property type="protein sequence ID" value="SNU97381.1"/>
    <property type="molecule type" value="Genomic_DNA"/>
</dbReference>
<dbReference type="SUPFAM" id="SSF57884">
    <property type="entry name" value="Ada DNA repair protein, N-terminal domain (N-Ada 10)"/>
    <property type="match status" value="1"/>
</dbReference>
<dbReference type="Gene3D" id="3.40.10.10">
    <property type="entry name" value="DNA Methylphosphotriester Repair Domain"/>
    <property type="match status" value="1"/>
</dbReference>
<evidence type="ECO:0000313" key="4">
    <source>
        <dbReference type="Proteomes" id="UP000215383"/>
    </source>
</evidence>
<dbReference type="AlphaFoldDB" id="A0A239THT2"/>
<dbReference type="GO" id="GO:0008168">
    <property type="term" value="F:methyltransferase activity"/>
    <property type="evidence" value="ECO:0007669"/>
    <property type="project" value="InterPro"/>
</dbReference>
<proteinExistence type="predicted"/>
<keyword evidence="4" id="KW-1185">Reference proteome</keyword>
<dbReference type="GO" id="GO:0003677">
    <property type="term" value="F:DNA binding"/>
    <property type="evidence" value="ECO:0007669"/>
    <property type="project" value="InterPro"/>
</dbReference>
<evidence type="ECO:0000256" key="1">
    <source>
        <dbReference type="ARBA" id="ARBA00023159"/>
    </source>
</evidence>